<dbReference type="GO" id="GO:0003677">
    <property type="term" value="F:DNA binding"/>
    <property type="evidence" value="ECO:0007669"/>
    <property type="project" value="InterPro"/>
</dbReference>
<protein>
    <submittedName>
        <fullName evidence="2">XRE family transcriptional regulator</fullName>
    </submittedName>
</protein>
<accession>A0A426FZL4</accession>
<evidence type="ECO:0000313" key="2">
    <source>
        <dbReference type="EMBL" id="RRN48118.1"/>
    </source>
</evidence>
<sequence length="59" mass="6605">MKLKELRKAKGVTQVELGTAIGATSRTVARWEAEQVDMPFKTAVKIARYLDVNLEELAE</sequence>
<dbReference type="SUPFAM" id="SSF47413">
    <property type="entry name" value="lambda repressor-like DNA-binding domains"/>
    <property type="match status" value="1"/>
</dbReference>
<evidence type="ECO:0000259" key="1">
    <source>
        <dbReference type="PROSITE" id="PS50943"/>
    </source>
</evidence>
<gene>
    <name evidence="2" type="ORF">EI220_12020</name>
</gene>
<dbReference type="Proteomes" id="UP000278566">
    <property type="component" value="Unassembled WGS sequence"/>
</dbReference>
<dbReference type="PROSITE" id="PS50943">
    <property type="entry name" value="HTH_CROC1"/>
    <property type="match status" value="1"/>
</dbReference>
<organism evidence="2 3">
    <name type="scientific">Streptococcus suis</name>
    <dbReference type="NCBI Taxonomy" id="1307"/>
    <lineage>
        <taxon>Bacteria</taxon>
        <taxon>Bacillati</taxon>
        <taxon>Bacillota</taxon>
        <taxon>Bacilli</taxon>
        <taxon>Lactobacillales</taxon>
        <taxon>Streptococcaceae</taxon>
        <taxon>Streptococcus</taxon>
    </lineage>
</organism>
<dbReference type="Gene3D" id="1.10.260.40">
    <property type="entry name" value="lambda repressor-like DNA-binding domains"/>
    <property type="match status" value="1"/>
</dbReference>
<dbReference type="AlphaFoldDB" id="A0A426FZL4"/>
<dbReference type="Pfam" id="PF01381">
    <property type="entry name" value="HTH_3"/>
    <property type="match status" value="1"/>
</dbReference>
<reference evidence="2 3" key="1">
    <citation type="submission" date="2018-11" db="EMBL/GenBank/DDBJ databases">
        <title>Changes in penicillin susceptibility of Streptococcus suis isolates by amino acid alterations in the penicillin-binding protein.</title>
        <authorList>
            <person name="Niemann L."/>
            <person name="Eichhorn I."/>
        </authorList>
    </citation>
    <scope>NUCLEOTIDE SEQUENCE [LARGE SCALE GENOMIC DNA]</scope>
    <source>
        <strain evidence="2 3">IMT40738</strain>
    </source>
</reference>
<dbReference type="CDD" id="cd00093">
    <property type="entry name" value="HTH_XRE"/>
    <property type="match status" value="1"/>
</dbReference>
<dbReference type="SMART" id="SM00530">
    <property type="entry name" value="HTH_XRE"/>
    <property type="match status" value="1"/>
</dbReference>
<name>A0A426FZL4_STRSU</name>
<comment type="caution">
    <text evidence="2">The sequence shown here is derived from an EMBL/GenBank/DDBJ whole genome shotgun (WGS) entry which is preliminary data.</text>
</comment>
<evidence type="ECO:0000313" key="3">
    <source>
        <dbReference type="Proteomes" id="UP000278566"/>
    </source>
</evidence>
<dbReference type="InterPro" id="IPR010982">
    <property type="entry name" value="Lambda_DNA-bd_dom_sf"/>
</dbReference>
<dbReference type="RefSeq" id="WP_125065821.1">
    <property type="nucleotide sequence ID" value="NZ_RRZO01000110.1"/>
</dbReference>
<dbReference type="EMBL" id="RRZO01000110">
    <property type="protein sequence ID" value="RRN48118.1"/>
    <property type="molecule type" value="Genomic_DNA"/>
</dbReference>
<proteinExistence type="predicted"/>
<feature type="domain" description="HTH cro/C1-type" evidence="1">
    <location>
        <begin position="3"/>
        <end position="57"/>
    </location>
</feature>
<dbReference type="InterPro" id="IPR001387">
    <property type="entry name" value="Cro/C1-type_HTH"/>
</dbReference>